<dbReference type="EMBL" id="JAMZMM010000132">
    <property type="protein sequence ID" value="MCP2729660.1"/>
    <property type="molecule type" value="Genomic_DNA"/>
</dbReference>
<dbReference type="RefSeq" id="WP_254012441.1">
    <property type="nucleotide sequence ID" value="NZ_JAMZMM010000132.1"/>
</dbReference>
<accession>A0AAE3KMN4</accession>
<protein>
    <submittedName>
        <fullName evidence="1">Uncharacterized protein</fullName>
    </submittedName>
</protein>
<reference evidence="1" key="1">
    <citation type="submission" date="2022-06" db="EMBL/GenBank/DDBJ databases">
        <title>New cyanobacteria of genus Symplocastrum in benthos of Lake Baikal.</title>
        <authorList>
            <person name="Sorokovikova E."/>
            <person name="Tikhonova I."/>
            <person name="Krasnopeev A."/>
            <person name="Evseev P."/>
            <person name="Gladkikh A."/>
            <person name="Belykh O."/>
        </authorList>
    </citation>
    <scope>NUCLEOTIDE SEQUENCE</scope>
    <source>
        <strain evidence="1">BBK-W-15</strain>
    </source>
</reference>
<sequence length="402" mass="47111">MIEIKPNIQHHSTCPYDGATLKPIQVLWPGLGIYVKTKCDTCQTEFIEALRVGHSVRRPYQIDIAKGKHFYQKTNDQWFTWYTDPFIEYLQNPQTESVPITKEVFKECNRVIILNCIDNVYGHCLLKLLNAQRHLDGNPDYGLIVIVQPFKRSMVPDGVAEIWTADIPLRNGHYYYPNFNQFVTEELKRFDEIHVSKAHSHPSQFDITRFSRIPKHNFEEENYKITYIWREDRLWCSTLFYRILRKLKIMKLGLLLQNWKVKKLFIQLKYQFPTAKFVVAAQGKSTKFPGWIEDCRVEKYDSNTDKEMNEIYSQSRIVIGIHGSSILKPSAHAGMTISLMPQQRWHDVVSDVLYQEADPRIAAFRYRYVPIETSINEIANMASSMIMKYSDFVSDMTADIQS</sequence>
<evidence type="ECO:0000313" key="2">
    <source>
        <dbReference type="Proteomes" id="UP001204953"/>
    </source>
</evidence>
<organism evidence="1 2">
    <name type="scientific">Limnofasciculus baicalensis BBK-W-15</name>
    <dbReference type="NCBI Taxonomy" id="2699891"/>
    <lineage>
        <taxon>Bacteria</taxon>
        <taxon>Bacillati</taxon>
        <taxon>Cyanobacteriota</taxon>
        <taxon>Cyanophyceae</taxon>
        <taxon>Coleofasciculales</taxon>
        <taxon>Coleofasciculaceae</taxon>
        <taxon>Limnofasciculus</taxon>
        <taxon>Limnofasciculus baicalensis</taxon>
    </lineage>
</organism>
<dbReference type="Proteomes" id="UP001204953">
    <property type="component" value="Unassembled WGS sequence"/>
</dbReference>
<gene>
    <name evidence="1" type="ORF">NJ959_14500</name>
</gene>
<evidence type="ECO:0000313" key="1">
    <source>
        <dbReference type="EMBL" id="MCP2729660.1"/>
    </source>
</evidence>
<keyword evidence="2" id="KW-1185">Reference proteome</keyword>
<dbReference type="AlphaFoldDB" id="A0AAE3KMN4"/>
<proteinExistence type="predicted"/>
<comment type="caution">
    <text evidence="1">The sequence shown here is derived from an EMBL/GenBank/DDBJ whole genome shotgun (WGS) entry which is preliminary data.</text>
</comment>
<name>A0AAE3KMN4_9CYAN</name>